<dbReference type="CDD" id="cd07035">
    <property type="entry name" value="TPP_PYR_POX_like"/>
    <property type="match status" value="1"/>
</dbReference>
<feature type="compositionally biased region" description="Basic and acidic residues" evidence="4">
    <location>
        <begin position="324"/>
        <end position="335"/>
    </location>
</feature>
<evidence type="ECO:0000256" key="3">
    <source>
        <dbReference type="RuleBase" id="RU362132"/>
    </source>
</evidence>
<dbReference type="InterPro" id="IPR029035">
    <property type="entry name" value="DHS-like_NAD/FAD-binding_dom"/>
</dbReference>
<dbReference type="RefSeq" id="WP_345381475.1">
    <property type="nucleotide sequence ID" value="NZ_BAABIC010000010.1"/>
</dbReference>
<dbReference type="EMBL" id="BAABIC010000010">
    <property type="protein sequence ID" value="GAA4693539.1"/>
    <property type="molecule type" value="Genomic_DNA"/>
</dbReference>
<accession>A0ABP8WS36</accession>
<evidence type="ECO:0000256" key="2">
    <source>
        <dbReference type="ARBA" id="ARBA00023052"/>
    </source>
</evidence>
<keyword evidence="9" id="KW-1185">Reference proteome</keyword>
<reference evidence="9" key="1">
    <citation type="journal article" date="2019" name="Int. J. Syst. Evol. Microbiol.">
        <title>The Global Catalogue of Microorganisms (GCM) 10K type strain sequencing project: providing services to taxonomists for standard genome sequencing and annotation.</title>
        <authorList>
            <consortium name="The Broad Institute Genomics Platform"/>
            <consortium name="The Broad Institute Genome Sequencing Center for Infectious Disease"/>
            <person name="Wu L."/>
            <person name="Ma J."/>
        </authorList>
    </citation>
    <scope>NUCLEOTIDE SEQUENCE [LARGE SCALE GENOMIC DNA]</scope>
    <source>
        <strain evidence="9">JCM 18055</strain>
    </source>
</reference>
<feature type="domain" description="Thiamine pyrophosphate enzyme TPP-binding" evidence="6">
    <location>
        <begin position="379"/>
        <end position="520"/>
    </location>
</feature>
<dbReference type="InterPro" id="IPR012001">
    <property type="entry name" value="Thiamin_PyroP_enz_TPP-bd_dom"/>
</dbReference>
<dbReference type="PANTHER" id="PTHR18968:SF133">
    <property type="entry name" value="BENZOYLFORMATE DECARBOXYLASE"/>
    <property type="match status" value="1"/>
</dbReference>
<dbReference type="PROSITE" id="PS00187">
    <property type="entry name" value="TPP_ENZYMES"/>
    <property type="match status" value="1"/>
</dbReference>
<dbReference type="Pfam" id="PF02776">
    <property type="entry name" value="TPP_enzyme_N"/>
    <property type="match status" value="1"/>
</dbReference>
<evidence type="ECO:0000259" key="7">
    <source>
        <dbReference type="Pfam" id="PF02776"/>
    </source>
</evidence>
<feature type="domain" description="Thiamine pyrophosphate enzyme central" evidence="5">
    <location>
        <begin position="186"/>
        <end position="320"/>
    </location>
</feature>
<dbReference type="NCBIfam" id="NF005485">
    <property type="entry name" value="PRK07092.1"/>
    <property type="match status" value="1"/>
</dbReference>
<dbReference type="PANTHER" id="PTHR18968">
    <property type="entry name" value="THIAMINE PYROPHOSPHATE ENZYMES"/>
    <property type="match status" value="1"/>
</dbReference>
<dbReference type="Gene3D" id="3.40.50.1220">
    <property type="entry name" value="TPP-binding domain"/>
    <property type="match status" value="1"/>
</dbReference>
<comment type="caution">
    <text evidence="8">The sequence shown here is derived from an EMBL/GenBank/DDBJ whole genome shotgun (WGS) entry which is preliminary data.</text>
</comment>
<dbReference type="InterPro" id="IPR012000">
    <property type="entry name" value="Thiamin_PyroP_enz_cen_dom"/>
</dbReference>
<dbReference type="Proteomes" id="UP001500325">
    <property type="component" value="Unassembled WGS sequence"/>
</dbReference>
<dbReference type="InterPro" id="IPR011766">
    <property type="entry name" value="TPP_enzyme_TPP-bd"/>
</dbReference>
<evidence type="ECO:0000256" key="1">
    <source>
        <dbReference type="ARBA" id="ARBA00007812"/>
    </source>
</evidence>
<dbReference type="Gene3D" id="3.40.50.970">
    <property type="match status" value="2"/>
</dbReference>
<evidence type="ECO:0000313" key="9">
    <source>
        <dbReference type="Proteomes" id="UP001500325"/>
    </source>
</evidence>
<dbReference type="Pfam" id="PF02775">
    <property type="entry name" value="TPP_enzyme_C"/>
    <property type="match status" value="1"/>
</dbReference>
<dbReference type="InterPro" id="IPR045229">
    <property type="entry name" value="TPP_enz"/>
</dbReference>
<evidence type="ECO:0000259" key="6">
    <source>
        <dbReference type="Pfam" id="PF02775"/>
    </source>
</evidence>
<comment type="similarity">
    <text evidence="1 3">Belongs to the TPP enzyme family.</text>
</comment>
<dbReference type="CDD" id="cd02002">
    <property type="entry name" value="TPP_BFDC"/>
    <property type="match status" value="1"/>
</dbReference>
<dbReference type="SUPFAM" id="SSF52467">
    <property type="entry name" value="DHS-like NAD/FAD-binding domain"/>
    <property type="match status" value="1"/>
</dbReference>
<feature type="domain" description="Thiamine pyrophosphate enzyme N-terminal TPP-binding" evidence="7">
    <location>
        <begin position="3"/>
        <end position="105"/>
    </location>
</feature>
<keyword evidence="2 3" id="KW-0786">Thiamine pyrophosphate</keyword>
<evidence type="ECO:0000259" key="5">
    <source>
        <dbReference type="Pfam" id="PF00205"/>
    </source>
</evidence>
<dbReference type="InterPro" id="IPR000399">
    <property type="entry name" value="TPP-bd_CS"/>
</dbReference>
<dbReference type="Pfam" id="PF00205">
    <property type="entry name" value="TPP_enzyme_M"/>
    <property type="match status" value="1"/>
</dbReference>
<dbReference type="InterPro" id="IPR029061">
    <property type="entry name" value="THDP-binding"/>
</dbReference>
<evidence type="ECO:0000256" key="4">
    <source>
        <dbReference type="SAM" id="MobiDB-lite"/>
    </source>
</evidence>
<dbReference type="SUPFAM" id="SSF52518">
    <property type="entry name" value="Thiamin diphosphate-binding fold (THDP-binding)"/>
    <property type="match status" value="2"/>
</dbReference>
<evidence type="ECO:0000313" key="8">
    <source>
        <dbReference type="EMBL" id="GAA4693539.1"/>
    </source>
</evidence>
<feature type="region of interest" description="Disordered" evidence="4">
    <location>
        <begin position="324"/>
        <end position="347"/>
    </location>
</feature>
<protein>
    <submittedName>
        <fullName evidence="8">Benzoylformate decarboxylase</fullName>
    </submittedName>
</protein>
<name>A0ABP8WS36_9PSEU</name>
<sequence length="530" mass="55421">MRTVRDATFDVLRRYDLTTVFANPGSTEITLLADLPADLEFVLALHEGSVVGVATGWATAHDRPALVVLHTTAGLGNAVGALATARVNRVPLVVVVGQQDRRHLAFRPFLTGELEGLAGSYPVWTTTPARPQDVPSAVARAHHEAVAGRGPALVVVPSDDWAEPAGDELAAPAVVRRGTRAAPSVVEELASALAGAESPALVVGADADGEECWAALVALAERLDCPVRQEPFAARAGFPQDHRLFAGHLPAGRARLRDTLAPHDVVLVVGAPAFRQYPYEPGPLAAEGTRLLLVTDDPEDAHHSPVDLAVVAEPAALCRSLADRVPDRPGERSFPKAEAPSPPDPGEPLRAAHVLAALAARVPAETVVVEETPSSRPDLHRLLPARCPLGFLSAAMGGLGFGLPAAIGVRMARPSTPVVAVVGDGSSLYGIQALWTAAHYRVGAVVVVLANGRYAIMDRLAEKQGGAAPWPAFTEVSVSGLAQSLGCPARRVETGEELTAALDAVVPTLTSRTEPLVLEVVVQPDPTFDP</sequence>
<organism evidence="8 9">
    <name type="scientific">Pseudonocardia yuanmonensis</name>
    <dbReference type="NCBI Taxonomy" id="1095914"/>
    <lineage>
        <taxon>Bacteria</taxon>
        <taxon>Bacillati</taxon>
        <taxon>Actinomycetota</taxon>
        <taxon>Actinomycetes</taxon>
        <taxon>Pseudonocardiales</taxon>
        <taxon>Pseudonocardiaceae</taxon>
        <taxon>Pseudonocardia</taxon>
    </lineage>
</organism>
<proteinExistence type="inferred from homology"/>
<gene>
    <name evidence="8" type="primary">mdlC</name>
    <name evidence="8" type="ORF">GCM10023215_33580</name>
</gene>